<dbReference type="EMBL" id="CP002656">
    <property type="protein sequence ID" value="AEB95204.1"/>
    <property type="molecule type" value="Genomic_DNA"/>
</dbReference>
<gene>
    <name evidence="1" type="ordered locus">Mcup_1099</name>
</gene>
<name>F4G306_METCR</name>
<organism evidence="1 2">
    <name type="scientific">Metallosphaera cuprina (strain Ar-4)</name>
    <dbReference type="NCBI Taxonomy" id="1006006"/>
    <lineage>
        <taxon>Archaea</taxon>
        <taxon>Thermoproteota</taxon>
        <taxon>Thermoprotei</taxon>
        <taxon>Sulfolobales</taxon>
        <taxon>Sulfolobaceae</taxon>
        <taxon>Metallosphaera</taxon>
    </lineage>
</organism>
<protein>
    <submittedName>
        <fullName evidence="1">Uncharacterized protein</fullName>
    </submittedName>
</protein>
<dbReference type="PATRIC" id="fig|1006006.8.peg.1090"/>
<dbReference type="Proteomes" id="UP000007812">
    <property type="component" value="Chromosome"/>
</dbReference>
<proteinExistence type="predicted"/>
<keyword evidence="2" id="KW-1185">Reference proteome</keyword>
<dbReference type="HOGENOM" id="CLU_2748160_0_0_2"/>
<dbReference type="AlphaFoldDB" id="F4G306"/>
<evidence type="ECO:0000313" key="2">
    <source>
        <dbReference type="Proteomes" id="UP000007812"/>
    </source>
</evidence>
<reference evidence="1 2" key="1">
    <citation type="journal article" date="2011" name="J. Bacteriol.">
        <title>Complete genome sequence of Metallosphaera cuprina, a metal sulfide-oxidizing archaeon from a hot spring.</title>
        <authorList>
            <person name="Liu L.J."/>
            <person name="You X.Y."/>
            <person name="Zheng H."/>
            <person name="Wang S."/>
            <person name="Jiang C.Y."/>
            <person name="Liu S.J."/>
        </authorList>
    </citation>
    <scope>NUCLEOTIDE SEQUENCE [LARGE SCALE GENOMIC DNA]</scope>
    <source>
        <strain evidence="1 2">Ar-4</strain>
    </source>
</reference>
<dbReference type="KEGG" id="mcn:Mcup_1099"/>
<sequence>MELKVTVGSSSTNYTYTFVESFMELKVSKTFGVILVFIVSRILHGVESSFYFNIHYYIFFVESFMELKGM</sequence>
<accession>F4G306</accession>
<evidence type="ECO:0000313" key="1">
    <source>
        <dbReference type="EMBL" id="AEB95204.1"/>
    </source>
</evidence>